<keyword evidence="3" id="KW-1003">Cell membrane</keyword>
<feature type="transmembrane region" description="Helical" evidence="8">
    <location>
        <begin position="88"/>
        <end position="121"/>
    </location>
</feature>
<proteinExistence type="predicted"/>
<comment type="subcellular location">
    <subcellularLocation>
        <location evidence="1">Cell membrane</location>
        <topology evidence="1">Multi-pass membrane protein</topology>
    </subcellularLocation>
</comment>
<accession>A0A1C9I3I8</accession>
<feature type="region of interest" description="Disordered" evidence="7">
    <location>
        <begin position="365"/>
        <end position="398"/>
    </location>
</feature>
<keyword evidence="2" id="KW-0813">Transport</keyword>
<dbReference type="SUPFAM" id="SSF103473">
    <property type="entry name" value="MFS general substrate transporter"/>
    <property type="match status" value="1"/>
</dbReference>
<feature type="transmembrane region" description="Helical" evidence="8">
    <location>
        <begin position="227"/>
        <end position="245"/>
    </location>
</feature>
<dbReference type="GO" id="GO:0016746">
    <property type="term" value="F:acyltransferase activity"/>
    <property type="evidence" value="ECO:0007669"/>
    <property type="project" value="UniProtKB-KW"/>
</dbReference>
<feature type="transmembrane region" description="Helical" evidence="8">
    <location>
        <begin position="169"/>
        <end position="187"/>
    </location>
</feature>
<evidence type="ECO:0000256" key="6">
    <source>
        <dbReference type="ARBA" id="ARBA00023136"/>
    </source>
</evidence>
<dbReference type="GO" id="GO:0005886">
    <property type="term" value="C:plasma membrane"/>
    <property type="evidence" value="ECO:0007669"/>
    <property type="project" value="UniProtKB-SubCell"/>
</dbReference>
<dbReference type="PANTHER" id="PTHR43266">
    <property type="entry name" value="MACROLIDE-EFFLUX PROTEIN"/>
    <property type="match status" value="1"/>
</dbReference>
<keyword evidence="4 8" id="KW-0812">Transmembrane</keyword>
<organism evidence="9">
    <name type="scientific">Rhizobium leguminosarum bv. trifolii</name>
    <dbReference type="NCBI Taxonomy" id="386"/>
    <lineage>
        <taxon>Bacteria</taxon>
        <taxon>Pseudomonadati</taxon>
        <taxon>Pseudomonadota</taxon>
        <taxon>Alphaproteobacteria</taxon>
        <taxon>Hyphomicrobiales</taxon>
        <taxon>Rhizobiaceae</taxon>
        <taxon>Rhizobium/Agrobacterium group</taxon>
        <taxon>Rhizobium</taxon>
    </lineage>
</organism>
<dbReference type="CDD" id="cd06173">
    <property type="entry name" value="MFS_MefA_like"/>
    <property type="match status" value="1"/>
</dbReference>
<reference evidence="9" key="2">
    <citation type="journal article" date="2016" name="Front. Microbiol.">
        <title>The Regulatory Protein RosR Affects Rhizobium leguminosarum bv. trifolii Protein Profiles, Cell Surface Properties, and Symbiosis with Clover.</title>
        <authorList>
            <person name="Rachwal K."/>
            <person name="Boguszewska A."/>
            <person name="Kopcinska J."/>
            <person name="Karas M."/>
            <person name="Tchorzewski M."/>
            <person name="Janczarek M."/>
        </authorList>
    </citation>
    <scope>NUCLEOTIDE SEQUENCE</scope>
    <source>
        <strain evidence="9">Rt24.2</strain>
    </source>
</reference>
<evidence type="ECO:0000256" key="8">
    <source>
        <dbReference type="SAM" id="Phobius"/>
    </source>
</evidence>
<dbReference type="InterPro" id="IPR036259">
    <property type="entry name" value="MFS_trans_sf"/>
</dbReference>
<dbReference type="Pfam" id="PF07690">
    <property type="entry name" value="MFS_1"/>
    <property type="match status" value="1"/>
</dbReference>
<feature type="transmembrane region" description="Helical" evidence="8">
    <location>
        <begin position="142"/>
        <end position="163"/>
    </location>
</feature>
<evidence type="ECO:0000256" key="2">
    <source>
        <dbReference type="ARBA" id="ARBA00022448"/>
    </source>
</evidence>
<name>A0A1C9I3I8_RHILT</name>
<feature type="transmembrane region" description="Helical" evidence="8">
    <location>
        <begin position="329"/>
        <end position="354"/>
    </location>
</feature>
<feature type="transmembrane region" description="Helical" evidence="8">
    <location>
        <begin position="286"/>
        <end position="309"/>
    </location>
</feature>
<dbReference type="AlphaFoldDB" id="A0A1C9I3I8"/>
<protein>
    <submittedName>
        <fullName evidence="9">2-acyl-glycerophospho-ethanolamine acyltransferase</fullName>
    </submittedName>
</protein>
<keyword evidence="9" id="KW-0808">Transferase</keyword>
<keyword evidence="9" id="KW-0012">Acyltransferase</keyword>
<sequence length="398" mass="42574">MQHNLMTSRKFAPLFWTQFLTAFNDNFLKNTLVFLILFKMSASEGAALVTLAGVILIVPFLLLSALGGELADKHDKARIAELLKRCEIAIAGLAVVGLAFSSIFVLMAALFGFGVVSALFGPIKYGILPDHLERRDLPKANAWIEGGTFIAILAGTIIAAFAFSGGDNVLIFGTMMMGLSVLCWLASRMIPPTGSKAPDLTIDRNVIRSSYTLVMEIRADKRLWRSALMNCWFWLVGAFVLSILPTMVTELLGGSEIVVPAYLTVFAIAVAVGSAIAAWMSSGRIVLLPAPVGTALLGLFSLDLAWNLWGLASVSHATTIAGFFAGQNTIRVAIDLAGMAISGAFIAVPTFAALQTWRMRTAAPASSAPPMCSRRCSSPSASAWSPPSRRSAPPFRRS</sequence>
<feature type="transmembrane region" description="Helical" evidence="8">
    <location>
        <begin position="46"/>
        <end position="68"/>
    </location>
</feature>
<evidence type="ECO:0000256" key="1">
    <source>
        <dbReference type="ARBA" id="ARBA00004651"/>
    </source>
</evidence>
<feature type="transmembrane region" description="Helical" evidence="8">
    <location>
        <begin position="257"/>
        <end position="279"/>
    </location>
</feature>
<keyword evidence="5 8" id="KW-1133">Transmembrane helix</keyword>
<evidence type="ECO:0000256" key="4">
    <source>
        <dbReference type="ARBA" id="ARBA00022692"/>
    </source>
</evidence>
<dbReference type="Gene3D" id="1.20.1250.20">
    <property type="entry name" value="MFS general substrate transporter like domains"/>
    <property type="match status" value="1"/>
</dbReference>
<evidence type="ECO:0000256" key="3">
    <source>
        <dbReference type="ARBA" id="ARBA00022475"/>
    </source>
</evidence>
<dbReference type="PANTHER" id="PTHR43266:SF2">
    <property type="entry name" value="MAJOR FACILITATOR SUPERFAMILY (MFS) PROFILE DOMAIN-CONTAINING PROTEIN"/>
    <property type="match status" value="1"/>
</dbReference>
<keyword evidence="6 8" id="KW-0472">Membrane</keyword>
<evidence type="ECO:0000256" key="5">
    <source>
        <dbReference type="ARBA" id="ARBA00022989"/>
    </source>
</evidence>
<reference evidence="9" key="1">
    <citation type="journal article" date="2015" name="BMC Genomics">
        <title>Transcriptome profiling of a Rhizobium leguminosarum bv. trifolii rosR mutant reveals the role of the transcriptional regulator RosR in motility, synthesis of cell-surface components, and other cellular processes.</title>
        <authorList>
            <person name="Rachwal K."/>
            <person name="Matczynska E."/>
            <person name="Janczarek M."/>
        </authorList>
    </citation>
    <scope>NUCLEOTIDE SEQUENCE</scope>
    <source>
        <strain evidence="9">Rt24.2</strain>
    </source>
</reference>
<dbReference type="GO" id="GO:0022857">
    <property type="term" value="F:transmembrane transporter activity"/>
    <property type="evidence" value="ECO:0007669"/>
    <property type="project" value="InterPro"/>
</dbReference>
<evidence type="ECO:0000256" key="7">
    <source>
        <dbReference type="SAM" id="MobiDB-lite"/>
    </source>
</evidence>
<dbReference type="InterPro" id="IPR011701">
    <property type="entry name" value="MFS"/>
</dbReference>
<dbReference type="EMBL" id="KX491195">
    <property type="protein sequence ID" value="AOO93559.1"/>
    <property type="molecule type" value="Genomic_DNA"/>
</dbReference>
<evidence type="ECO:0000313" key="9">
    <source>
        <dbReference type="EMBL" id="AOO93559.1"/>
    </source>
</evidence>